<name>A0A1I1IG96_9ACTN</name>
<dbReference type="Gene3D" id="1.10.220.30">
    <property type="match status" value="3"/>
</dbReference>
<evidence type="ECO:0000259" key="11">
    <source>
        <dbReference type="Pfam" id="PF14841"/>
    </source>
</evidence>
<evidence type="ECO:0000313" key="14">
    <source>
        <dbReference type="Proteomes" id="UP000198832"/>
    </source>
</evidence>
<protein>
    <recommendedName>
        <fullName evidence="4">Flagellar motor switch protein FliG</fullName>
    </recommendedName>
</protein>
<evidence type="ECO:0000256" key="5">
    <source>
        <dbReference type="ARBA" id="ARBA00022475"/>
    </source>
</evidence>
<dbReference type="PRINTS" id="PR00954">
    <property type="entry name" value="FLGMOTORFLIG"/>
</dbReference>
<keyword evidence="5" id="KW-1003">Cell membrane</keyword>
<evidence type="ECO:0000259" key="12">
    <source>
        <dbReference type="Pfam" id="PF14842"/>
    </source>
</evidence>
<evidence type="ECO:0000256" key="7">
    <source>
        <dbReference type="ARBA" id="ARBA00022779"/>
    </source>
</evidence>
<gene>
    <name evidence="13" type="ORF">SAMN04487968_105194</name>
</gene>
<keyword evidence="13" id="KW-0282">Flagellum</keyword>
<dbReference type="InterPro" id="IPR023087">
    <property type="entry name" value="Flg_Motor_Flig_C"/>
</dbReference>
<organism evidence="13 14">
    <name type="scientific">Nocardioides terrae</name>
    <dbReference type="NCBI Taxonomy" id="574651"/>
    <lineage>
        <taxon>Bacteria</taxon>
        <taxon>Bacillati</taxon>
        <taxon>Actinomycetota</taxon>
        <taxon>Actinomycetes</taxon>
        <taxon>Propionibacteriales</taxon>
        <taxon>Nocardioidaceae</taxon>
        <taxon>Nocardioides</taxon>
    </lineage>
</organism>
<keyword evidence="6" id="KW-0145">Chemotaxis</keyword>
<evidence type="ECO:0000256" key="4">
    <source>
        <dbReference type="ARBA" id="ARBA00021870"/>
    </source>
</evidence>
<evidence type="ECO:0000256" key="8">
    <source>
        <dbReference type="ARBA" id="ARBA00023136"/>
    </source>
</evidence>
<proteinExistence type="inferred from homology"/>
<dbReference type="InterPro" id="IPR032779">
    <property type="entry name" value="FliG_M"/>
</dbReference>
<comment type="subcellular location">
    <subcellularLocation>
        <location evidence="1">Bacterial flagellum basal body</location>
    </subcellularLocation>
    <subcellularLocation>
        <location evidence="2">Cell membrane</location>
        <topology evidence="2">Peripheral membrane protein</topology>
        <orientation evidence="2">Cytoplasmic side</orientation>
    </subcellularLocation>
</comment>
<dbReference type="PANTHER" id="PTHR30534:SF0">
    <property type="entry name" value="FLAGELLAR MOTOR SWITCH PROTEIN FLIG"/>
    <property type="match status" value="1"/>
</dbReference>
<dbReference type="GO" id="GO:0009425">
    <property type="term" value="C:bacterial-type flagellum basal body"/>
    <property type="evidence" value="ECO:0007669"/>
    <property type="project" value="UniProtKB-SubCell"/>
</dbReference>
<dbReference type="InterPro" id="IPR000090">
    <property type="entry name" value="Flg_Motor_Flig"/>
</dbReference>
<feature type="domain" description="Flagellar motor switch protein FliG C-terminal" evidence="10">
    <location>
        <begin position="238"/>
        <end position="343"/>
    </location>
</feature>
<dbReference type="GO" id="GO:0071973">
    <property type="term" value="P:bacterial-type flagellum-dependent cell motility"/>
    <property type="evidence" value="ECO:0007669"/>
    <property type="project" value="InterPro"/>
</dbReference>
<keyword evidence="14" id="KW-1185">Reference proteome</keyword>
<dbReference type="EMBL" id="FOLB01000005">
    <property type="protein sequence ID" value="SFC32783.1"/>
    <property type="molecule type" value="Genomic_DNA"/>
</dbReference>
<evidence type="ECO:0000256" key="1">
    <source>
        <dbReference type="ARBA" id="ARBA00004117"/>
    </source>
</evidence>
<dbReference type="SUPFAM" id="SSF48029">
    <property type="entry name" value="FliG"/>
    <property type="match status" value="2"/>
</dbReference>
<evidence type="ECO:0000256" key="9">
    <source>
        <dbReference type="ARBA" id="ARBA00023143"/>
    </source>
</evidence>
<evidence type="ECO:0000256" key="3">
    <source>
        <dbReference type="ARBA" id="ARBA00010299"/>
    </source>
</evidence>
<comment type="similarity">
    <text evidence="3">Belongs to the FliG family.</text>
</comment>
<keyword evidence="9" id="KW-0975">Bacterial flagellum</keyword>
<keyword evidence="13" id="KW-0969">Cilium</keyword>
<keyword evidence="8" id="KW-0472">Membrane</keyword>
<dbReference type="GO" id="GO:0003774">
    <property type="term" value="F:cytoskeletal motor activity"/>
    <property type="evidence" value="ECO:0007669"/>
    <property type="project" value="InterPro"/>
</dbReference>
<dbReference type="InterPro" id="IPR011002">
    <property type="entry name" value="FliG_a-hlx"/>
</dbReference>
<feature type="domain" description="Flagellar motor switch protein FliG N-terminal" evidence="12">
    <location>
        <begin position="26"/>
        <end position="126"/>
    </location>
</feature>
<dbReference type="Proteomes" id="UP000198832">
    <property type="component" value="Unassembled WGS sequence"/>
</dbReference>
<dbReference type="InterPro" id="IPR028263">
    <property type="entry name" value="FliG_N"/>
</dbReference>
<dbReference type="PANTHER" id="PTHR30534">
    <property type="entry name" value="FLAGELLAR MOTOR SWITCH PROTEIN FLIG"/>
    <property type="match status" value="1"/>
</dbReference>
<dbReference type="Pfam" id="PF14842">
    <property type="entry name" value="FliG_N"/>
    <property type="match status" value="1"/>
</dbReference>
<reference evidence="13 14" key="1">
    <citation type="submission" date="2016-10" db="EMBL/GenBank/DDBJ databases">
        <authorList>
            <person name="de Groot N.N."/>
        </authorList>
    </citation>
    <scope>NUCLEOTIDE SEQUENCE [LARGE SCALE GENOMIC DNA]</scope>
    <source>
        <strain evidence="13 14">CGMCC 1.7056</strain>
    </source>
</reference>
<dbReference type="GO" id="GO:0006935">
    <property type="term" value="P:chemotaxis"/>
    <property type="evidence" value="ECO:0007669"/>
    <property type="project" value="UniProtKB-KW"/>
</dbReference>
<evidence type="ECO:0000256" key="6">
    <source>
        <dbReference type="ARBA" id="ARBA00022500"/>
    </source>
</evidence>
<keyword evidence="13" id="KW-0966">Cell projection</keyword>
<evidence type="ECO:0000313" key="13">
    <source>
        <dbReference type="EMBL" id="SFC32783.1"/>
    </source>
</evidence>
<dbReference type="GO" id="GO:0005886">
    <property type="term" value="C:plasma membrane"/>
    <property type="evidence" value="ECO:0007669"/>
    <property type="project" value="UniProtKB-SubCell"/>
</dbReference>
<dbReference type="PIRSF" id="PIRSF003161">
    <property type="entry name" value="FliG"/>
    <property type="match status" value="1"/>
</dbReference>
<evidence type="ECO:0000256" key="2">
    <source>
        <dbReference type="ARBA" id="ARBA00004413"/>
    </source>
</evidence>
<dbReference type="AlphaFoldDB" id="A0A1I1IG96"/>
<sequence>MTVATMTPALAMMSANGNSSLAGTLGLRKAAILLIQLGQERASAVLRHLSDSEVEAVTAEISRLDAISSAETDEVLGEFHGLMVARSHIAQGGFGFAQQLLQSSMGDERAQEIMERLHAAAVQMPFQFLHRADPAQLRGFIAEEHPQVIALVLAHMTPDKASLLLSGLPNHVQAVVAHRIAVMDRTSPEIIRAVESVLERKLSSMLQPTEVSRVGGVDPLVNIINRSDRPTERLIVEGLEGLDPALAEEVKSRMFMFEDIVGLDDRSVQQVLRQVDTGELALALKGVSAQVRNKITANLSERAAENLLDEVELLGAVRLAQVEEAQQGVIRTIRQLEEQGQITVRRGNDEEFVV</sequence>
<dbReference type="Pfam" id="PF01706">
    <property type="entry name" value="FliG_C"/>
    <property type="match status" value="1"/>
</dbReference>
<dbReference type="NCBIfam" id="TIGR00207">
    <property type="entry name" value="fliG"/>
    <property type="match status" value="1"/>
</dbReference>
<accession>A0A1I1IG96</accession>
<dbReference type="Pfam" id="PF14841">
    <property type="entry name" value="FliG_M"/>
    <property type="match status" value="1"/>
</dbReference>
<keyword evidence="7" id="KW-0283">Flagellar rotation</keyword>
<feature type="domain" description="Flagellar motor switch protein FliG middle" evidence="11">
    <location>
        <begin position="134"/>
        <end position="207"/>
    </location>
</feature>
<evidence type="ECO:0000259" key="10">
    <source>
        <dbReference type="Pfam" id="PF01706"/>
    </source>
</evidence>
<dbReference type="STRING" id="574651.SAMN04487968_105194"/>